<evidence type="ECO:0000256" key="1">
    <source>
        <dbReference type="SAM" id="MobiDB-lite"/>
    </source>
</evidence>
<organism evidence="2 3">
    <name type="scientific">Aureimonas endophytica</name>
    <dbReference type="NCBI Taxonomy" id="2027858"/>
    <lineage>
        <taxon>Bacteria</taxon>
        <taxon>Pseudomonadati</taxon>
        <taxon>Pseudomonadota</taxon>
        <taxon>Alphaproteobacteria</taxon>
        <taxon>Hyphomicrobiales</taxon>
        <taxon>Aurantimonadaceae</taxon>
        <taxon>Aureimonas</taxon>
    </lineage>
</organism>
<keyword evidence="3" id="KW-1185">Reference proteome</keyword>
<reference evidence="2" key="2">
    <citation type="submission" date="2020-09" db="EMBL/GenBank/DDBJ databases">
        <authorList>
            <person name="Sun Q."/>
            <person name="Zhou Y."/>
        </authorList>
    </citation>
    <scope>NUCLEOTIDE SEQUENCE</scope>
    <source>
        <strain evidence="2">CGMCC 1.15367</strain>
    </source>
</reference>
<dbReference type="Proteomes" id="UP000644699">
    <property type="component" value="Unassembled WGS sequence"/>
</dbReference>
<comment type="caution">
    <text evidence="2">The sequence shown here is derived from an EMBL/GenBank/DDBJ whole genome shotgun (WGS) entry which is preliminary data.</text>
</comment>
<feature type="compositionally biased region" description="Basic and acidic residues" evidence="1">
    <location>
        <begin position="36"/>
        <end position="46"/>
    </location>
</feature>
<feature type="compositionally biased region" description="Polar residues" evidence="1">
    <location>
        <begin position="48"/>
        <end position="60"/>
    </location>
</feature>
<sequence>MAVGKLRDDVSLDADEDMPLPGFEAPRKAAGVQLSGDERIEADHDSIPATTRTQSAYAAA</sequence>
<dbReference type="AlphaFoldDB" id="A0A917DZE5"/>
<proteinExistence type="predicted"/>
<name>A0A917DZE5_9HYPH</name>
<reference evidence="2" key="1">
    <citation type="journal article" date="2014" name="Int. J. Syst. Evol. Microbiol.">
        <title>Complete genome sequence of Corynebacterium casei LMG S-19264T (=DSM 44701T), isolated from a smear-ripened cheese.</title>
        <authorList>
            <consortium name="US DOE Joint Genome Institute (JGI-PGF)"/>
            <person name="Walter F."/>
            <person name="Albersmeier A."/>
            <person name="Kalinowski J."/>
            <person name="Ruckert C."/>
        </authorList>
    </citation>
    <scope>NUCLEOTIDE SEQUENCE</scope>
    <source>
        <strain evidence="2">CGMCC 1.15367</strain>
    </source>
</reference>
<feature type="compositionally biased region" description="Basic and acidic residues" evidence="1">
    <location>
        <begin position="1"/>
        <end position="10"/>
    </location>
</feature>
<accession>A0A917DZE5</accession>
<dbReference type="EMBL" id="BMIQ01000001">
    <property type="protein sequence ID" value="GGD87324.1"/>
    <property type="molecule type" value="Genomic_DNA"/>
</dbReference>
<evidence type="ECO:0000313" key="3">
    <source>
        <dbReference type="Proteomes" id="UP000644699"/>
    </source>
</evidence>
<gene>
    <name evidence="2" type="ORF">GCM10011390_02550</name>
</gene>
<feature type="region of interest" description="Disordered" evidence="1">
    <location>
        <begin position="1"/>
        <end position="60"/>
    </location>
</feature>
<evidence type="ECO:0000313" key="2">
    <source>
        <dbReference type="EMBL" id="GGD87324.1"/>
    </source>
</evidence>
<protein>
    <submittedName>
        <fullName evidence="2">Uncharacterized protein</fullName>
    </submittedName>
</protein>